<evidence type="ECO:0000313" key="2">
    <source>
        <dbReference type="Proteomes" id="UP000664480"/>
    </source>
</evidence>
<gene>
    <name evidence="1" type="ORF">J0A69_04940</name>
</gene>
<organism evidence="1 2">
    <name type="scientific">Algoriphagus pacificus</name>
    <dbReference type="NCBI Taxonomy" id="2811234"/>
    <lineage>
        <taxon>Bacteria</taxon>
        <taxon>Pseudomonadati</taxon>
        <taxon>Bacteroidota</taxon>
        <taxon>Cytophagia</taxon>
        <taxon>Cytophagales</taxon>
        <taxon>Cyclobacteriaceae</taxon>
        <taxon>Algoriphagus</taxon>
    </lineage>
</organism>
<evidence type="ECO:0000313" key="1">
    <source>
        <dbReference type="EMBL" id="MBN7814761.1"/>
    </source>
</evidence>
<sequence length="488" mass="55792">MKVKAWFEENKTKLRLPERGSNLRSESQELILPFFEKEPDWDKFHHYYFPDGREVYEVNLQNKETPIFGNLLDSIRSIPSEELVIQNIMFIKNPEFERYDPIIARYYPKGELDVKSFKKMNYTKINEYWSGKLELFTYDEHHFIGFEFEEGKIINEITYSKNNTGAKVKDYKNADVRCTTYVLPVTNCVLTSSGTYCSSNYNDLVNVTYCSTGGSGGNYIYTYGGNDGTGSGTYIDPSGVTGTEYIVPIIPAPETFILNQFSNPCGSQIFKQLMKASILKSSIGNLNQANAIIQLLQDANDVEFIVKNSDLTSATGNTTKTKRYINSTSDKLEILIEFDNDYLENATRLSIARTMLHETIHAFLVYNFYKDPTGEFKQGLQNFATTKGYTDMNDVHHNFMPQYVDAIGYSLAVWNQVYGNSGNIPRSYFDDLAWGGLTFSQHNSTTNQYTWHDVFQDLVPSETERIRIQNVINNEANNEYSAKGEPCN</sequence>
<comment type="caution">
    <text evidence="1">The sequence shown here is derived from an EMBL/GenBank/DDBJ whole genome shotgun (WGS) entry which is preliminary data.</text>
</comment>
<accession>A0ABS3CCD4</accession>
<proteinExistence type="predicted"/>
<keyword evidence="2" id="KW-1185">Reference proteome</keyword>
<dbReference type="Proteomes" id="UP000664480">
    <property type="component" value="Unassembled WGS sequence"/>
</dbReference>
<protein>
    <recommendedName>
        <fullName evidence="3">SprT-like family protein</fullName>
    </recommendedName>
</protein>
<evidence type="ECO:0008006" key="3">
    <source>
        <dbReference type="Google" id="ProtNLM"/>
    </source>
</evidence>
<dbReference type="RefSeq" id="WP_206585387.1">
    <property type="nucleotide sequence ID" value="NZ_JAFKCU010000001.1"/>
</dbReference>
<name>A0ABS3CCD4_9BACT</name>
<dbReference type="EMBL" id="JAFKCU010000001">
    <property type="protein sequence ID" value="MBN7814761.1"/>
    <property type="molecule type" value="Genomic_DNA"/>
</dbReference>
<reference evidence="1 2" key="1">
    <citation type="submission" date="2021-03" db="EMBL/GenBank/DDBJ databases">
        <title>novel species isolated from a fishpond in China.</title>
        <authorList>
            <person name="Lu H."/>
            <person name="Cai Z."/>
        </authorList>
    </citation>
    <scope>NUCLEOTIDE SEQUENCE [LARGE SCALE GENOMIC DNA]</scope>
    <source>
        <strain evidence="1 2">YJ13C</strain>
    </source>
</reference>